<accession>A0A7C5YSD9</accession>
<comment type="caution">
    <text evidence="1">The sequence shown here is derived from an EMBL/GenBank/DDBJ whole genome shotgun (WGS) entry which is preliminary data.</text>
</comment>
<proteinExistence type="predicted"/>
<sequence length="179" mass="20775">MNIKEVKTAIKVGDFILKKNDRNKIDIEYLPNIGKNILEDDSARVYIFVVDDIIKKIGGSTCKGGIKATMSFYISAMTGSPGPVRFIIHLLIAQALEKGSKVELYMIVSPKTKAKVPGLFSYHEVEIASFKEMENFCKQDYYSKEGRYPDWNFQENHEEYPKELYKQYLSYHEERIKRK</sequence>
<dbReference type="Gene3D" id="3.40.1440.50">
    <property type="match status" value="1"/>
</dbReference>
<organism evidence="1">
    <name type="scientific">candidate division CPR3 bacterium</name>
    <dbReference type="NCBI Taxonomy" id="2268181"/>
    <lineage>
        <taxon>Bacteria</taxon>
        <taxon>Bacteria division CPR3</taxon>
    </lineage>
</organism>
<name>A0A7C5YSD9_UNCC3</name>
<reference evidence="1" key="1">
    <citation type="journal article" date="2020" name="mSystems">
        <title>Genome- and Community-Level Interaction Insights into Carbon Utilization and Element Cycling Functions of Hydrothermarchaeota in Hydrothermal Sediment.</title>
        <authorList>
            <person name="Zhou Z."/>
            <person name="Liu Y."/>
            <person name="Xu W."/>
            <person name="Pan J."/>
            <person name="Luo Z.H."/>
            <person name="Li M."/>
        </authorList>
    </citation>
    <scope>NUCLEOTIDE SEQUENCE [LARGE SCALE GENOMIC DNA]</scope>
    <source>
        <strain evidence="1">SpSt-1042</strain>
    </source>
</reference>
<dbReference type="EMBL" id="DRVY01000089">
    <property type="protein sequence ID" value="HHR92435.1"/>
    <property type="molecule type" value="Genomic_DNA"/>
</dbReference>
<evidence type="ECO:0000313" key="1">
    <source>
        <dbReference type="EMBL" id="HHR92435.1"/>
    </source>
</evidence>
<dbReference type="AlphaFoldDB" id="A0A7C5YSD9"/>
<protein>
    <submittedName>
        <fullName evidence="1">Uncharacterized protein</fullName>
    </submittedName>
</protein>
<gene>
    <name evidence="1" type="ORF">ENL96_02895</name>
</gene>